<keyword evidence="4 8" id="KW-0028">Amino-acid biosynthesis</keyword>
<dbReference type="InterPro" id="IPR001986">
    <property type="entry name" value="Enolpyruvate_Tfrase_dom"/>
</dbReference>
<dbReference type="EMBL" id="VULY01000018">
    <property type="protein sequence ID" value="MSR94519.1"/>
    <property type="molecule type" value="Genomic_DNA"/>
</dbReference>
<dbReference type="InterPro" id="IPR036968">
    <property type="entry name" value="Enolpyruvate_Tfrase_sf"/>
</dbReference>
<dbReference type="Pfam" id="PF00275">
    <property type="entry name" value="EPSP_synthase"/>
    <property type="match status" value="1"/>
</dbReference>
<evidence type="ECO:0000259" key="9">
    <source>
        <dbReference type="Pfam" id="PF00275"/>
    </source>
</evidence>
<keyword evidence="5 8" id="KW-0808">Transferase</keyword>
<feature type="domain" description="Enolpyruvate transferase" evidence="9">
    <location>
        <begin position="9"/>
        <end position="430"/>
    </location>
</feature>
<feature type="active site" description="Proton acceptor" evidence="8">
    <location>
        <position position="323"/>
    </location>
</feature>
<dbReference type="HAMAP" id="MF_00210">
    <property type="entry name" value="EPSP_synth"/>
    <property type="match status" value="1"/>
</dbReference>
<dbReference type="GO" id="GO:0009423">
    <property type="term" value="P:chorismate biosynthetic process"/>
    <property type="evidence" value="ECO:0007669"/>
    <property type="project" value="UniProtKB-UniRule"/>
</dbReference>
<dbReference type="InterPro" id="IPR023193">
    <property type="entry name" value="EPSP_synthase_CS"/>
</dbReference>
<feature type="binding site" evidence="8">
    <location>
        <position position="125"/>
    </location>
    <ligand>
        <name>phosphoenolpyruvate</name>
        <dbReference type="ChEBI" id="CHEBI:58702"/>
    </ligand>
</feature>
<dbReference type="GO" id="GO:0008652">
    <property type="term" value="P:amino acid biosynthetic process"/>
    <property type="evidence" value="ECO:0007669"/>
    <property type="project" value="UniProtKB-KW"/>
</dbReference>
<comment type="caution">
    <text evidence="10">The sequence shown here is derived from an EMBL/GenBank/DDBJ whole genome shotgun (WGS) entry which is preliminary data.</text>
</comment>
<protein>
    <recommendedName>
        <fullName evidence="8">3-phosphoshikimate 1-carboxyvinyltransferase</fullName>
        <ecNumber evidence="8">2.5.1.19</ecNumber>
    </recommendedName>
    <alternativeName>
        <fullName evidence="8">5-enolpyruvylshikimate-3-phosphate synthase</fullName>
        <shortName evidence="8">EPSP synthase</shortName>
        <shortName evidence="8">EPSPS</shortName>
    </alternativeName>
</protein>
<dbReference type="Gene3D" id="3.65.10.10">
    <property type="entry name" value="Enolpyruvate transferase domain"/>
    <property type="match status" value="2"/>
</dbReference>
<comment type="pathway">
    <text evidence="1 8">Metabolic intermediate biosynthesis; chorismate biosynthesis; chorismate from D-erythrose 4-phosphate and phosphoenolpyruvate: step 6/7.</text>
</comment>
<evidence type="ECO:0000256" key="4">
    <source>
        <dbReference type="ARBA" id="ARBA00022605"/>
    </source>
</evidence>
<dbReference type="InterPro" id="IPR006264">
    <property type="entry name" value="EPSP_synthase"/>
</dbReference>
<evidence type="ECO:0000256" key="8">
    <source>
        <dbReference type="HAMAP-Rule" id="MF_00210"/>
    </source>
</evidence>
<feature type="binding site" evidence="8">
    <location>
        <position position="350"/>
    </location>
    <ligand>
        <name>3-phosphoshikimate</name>
        <dbReference type="ChEBI" id="CHEBI:145989"/>
    </ligand>
</feature>
<feature type="binding site" evidence="8">
    <location>
        <position position="172"/>
    </location>
    <ligand>
        <name>3-phosphoshikimate</name>
        <dbReference type="ChEBI" id="CHEBI:145989"/>
    </ligand>
</feature>
<feature type="binding site" evidence="8">
    <location>
        <position position="396"/>
    </location>
    <ligand>
        <name>phosphoenolpyruvate</name>
        <dbReference type="ChEBI" id="CHEBI:58702"/>
    </ligand>
</feature>
<comment type="catalytic activity">
    <reaction evidence="7">
        <text>3-phosphoshikimate + phosphoenolpyruvate = 5-O-(1-carboxyvinyl)-3-phosphoshikimate + phosphate</text>
        <dbReference type="Rhea" id="RHEA:21256"/>
        <dbReference type="ChEBI" id="CHEBI:43474"/>
        <dbReference type="ChEBI" id="CHEBI:57701"/>
        <dbReference type="ChEBI" id="CHEBI:58702"/>
        <dbReference type="ChEBI" id="CHEBI:145989"/>
        <dbReference type="EC" id="2.5.1.19"/>
    </reaction>
    <physiologicalReaction direction="left-to-right" evidence="7">
        <dbReference type="Rhea" id="RHEA:21257"/>
    </physiologicalReaction>
</comment>
<gene>
    <name evidence="8 10" type="primary">aroA</name>
    <name evidence="10" type="ORF">FYJ34_09685</name>
</gene>
<evidence type="ECO:0000256" key="3">
    <source>
        <dbReference type="ARBA" id="ARBA00022490"/>
    </source>
</evidence>
<evidence type="ECO:0000256" key="5">
    <source>
        <dbReference type="ARBA" id="ARBA00022679"/>
    </source>
</evidence>
<feature type="binding site" evidence="8">
    <location>
        <position position="22"/>
    </location>
    <ligand>
        <name>phosphoenolpyruvate</name>
        <dbReference type="ChEBI" id="CHEBI:58702"/>
    </ligand>
</feature>
<dbReference type="FunFam" id="3.65.10.10:FF:000005">
    <property type="entry name" value="3-phosphoshikimate 1-carboxyvinyltransferase"/>
    <property type="match status" value="1"/>
</dbReference>
<dbReference type="PANTHER" id="PTHR21090">
    <property type="entry name" value="AROM/DEHYDROQUINATE SYNTHASE"/>
    <property type="match status" value="1"/>
</dbReference>
<organism evidence="10 11">
    <name type="scientific">Suipraeoptans intestinalis</name>
    <dbReference type="NCBI Taxonomy" id="2606628"/>
    <lineage>
        <taxon>Bacteria</taxon>
        <taxon>Bacillati</taxon>
        <taxon>Bacillota</taxon>
        <taxon>Clostridia</taxon>
        <taxon>Lachnospirales</taxon>
        <taxon>Lachnospiraceae</taxon>
        <taxon>Suipraeoptans</taxon>
    </lineage>
</organism>
<comment type="subcellular location">
    <subcellularLocation>
        <location evidence="8">Cytoplasm</location>
    </subcellularLocation>
</comment>
<evidence type="ECO:0000256" key="7">
    <source>
        <dbReference type="ARBA" id="ARBA00044633"/>
    </source>
</evidence>
<comment type="similarity">
    <text evidence="2 8">Belongs to the EPSP synthase family.</text>
</comment>
<dbReference type="InterPro" id="IPR013792">
    <property type="entry name" value="RNA3'P_cycl/enolpyr_Trfase_a/b"/>
</dbReference>
<feature type="binding site" evidence="8">
    <location>
        <position position="172"/>
    </location>
    <ligand>
        <name>phosphoenolpyruvate</name>
        <dbReference type="ChEBI" id="CHEBI:58702"/>
    </ligand>
</feature>
<evidence type="ECO:0000256" key="1">
    <source>
        <dbReference type="ARBA" id="ARBA00004811"/>
    </source>
</evidence>
<dbReference type="SUPFAM" id="SSF55205">
    <property type="entry name" value="EPT/RTPC-like"/>
    <property type="match status" value="1"/>
</dbReference>
<feature type="binding site" evidence="8">
    <location>
        <position position="354"/>
    </location>
    <ligand>
        <name>phosphoenolpyruvate</name>
        <dbReference type="ChEBI" id="CHEBI:58702"/>
    </ligand>
</feature>
<proteinExistence type="inferred from homology"/>
<feature type="binding site" evidence="8">
    <location>
        <position position="27"/>
    </location>
    <ligand>
        <name>3-phosphoshikimate</name>
        <dbReference type="ChEBI" id="CHEBI:145989"/>
    </ligand>
</feature>
<dbReference type="UniPathway" id="UPA00053">
    <property type="reaction ID" value="UER00089"/>
</dbReference>
<feature type="binding site" evidence="8">
    <location>
        <position position="323"/>
    </location>
    <ligand>
        <name>3-phosphoshikimate</name>
        <dbReference type="ChEBI" id="CHEBI:145989"/>
    </ligand>
</feature>
<feature type="binding site" evidence="8">
    <location>
        <position position="97"/>
    </location>
    <ligand>
        <name>phosphoenolpyruvate</name>
        <dbReference type="ChEBI" id="CHEBI:58702"/>
    </ligand>
</feature>
<feature type="binding site" evidence="8">
    <location>
        <position position="23"/>
    </location>
    <ligand>
        <name>3-phosphoshikimate</name>
        <dbReference type="ChEBI" id="CHEBI:145989"/>
    </ligand>
</feature>
<dbReference type="Proteomes" id="UP000434409">
    <property type="component" value="Unassembled WGS sequence"/>
</dbReference>
<evidence type="ECO:0000313" key="10">
    <source>
        <dbReference type="EMBL" id="MSR94519.1"/>
    </source>
</evidence>
<reference evidence="10 11" key="1">
    <citation type="submission" date="2019-08" db="EMBL/GenBank/DDBJ databases">
        <title>In-depth cultivation of the pig gut microbiome towards novel bacterial diversity and tailored functional studies.</title>
        <authorList>
            <person name="Wylensek D."/>
            <person name="Hitch T.C.A."/>
            <person name="Clavel T."/>
        </authorList>
    </citation>
    <scope>NUCLEOTIDE SEQUENCE [LARGE SCALE GENOMIC DNA]</scope>
    <source>
        <strain evidence="10 11">68-1-5</strain>
    </source>
</reference>
<dbReference type="GO" id="GO:0003866">
    <property type="term" value="F:3-phosphoshikimate 1-carboxyvinyltransferase activity"/>
    <property type="evidence" value="ECO:0007669"/>
    <property type="project" value="UniProtKB-UniRule"/>
</dbReference>
<dbReference type="PROSITE" id="PS00885">
    <property type="entry name" value="EPSP_SYNTHASE_2"/>
    <property type="match status" value="1"/>
</dbReference>
<dbReference type="GO" id="GO:0009073">
    <property type="term" value="P:aromatic amino acid family biosynthetic process"/>
    <property type="evidence" value="ECO:0007669"/>
    <property type="project" value="UniProtKB-KW"/>
</dbReference>
<comment type="subunit">
    <text evidence="8">Monomer.</text>
</comment>
<dbReference type="AlphaFoldDB" id="A0A6N7V1R7"/>
<sequence length="437" mass="46506">MQLKTILPASRLKGSVVVPGDKSITHRALLLGAISSGTTRIFSFSRGKDCLSTLNCLKQLGIDIRLSPGSDPHLTIQGKGPDGLAAPASILDAGNSGTTLRLLSGILSGQAFPSRITGDSSLKRRPMDRILLPLRRMGAEISSLDGSGKAPLSIRPSVLTGIRYTLPVASAQVKSAVLLAGLYAKGKTSICESIPARDHTERMLSAFGGNISTKKRPKGGLITTLVPSVPLLGRDVPVPGDISSAAYWIGAALLLPGSRLFLPRVGINPTRTGFLTVCRRMGGDLTFSRTQTFLGEPCADLLIRHSLLKGTVVSPEEIPSLIDELPMLAVLAAFARGETVLRGIGELRFKESNRILSIVSNLRAMGVSVSFTEEEICIHGKQHPSGAAFSSYKDHRIAMAFAIAALAAATPSTLDDWECCSISYPGFFREIDRLQDL</sequence>
<evidence type="ECO:0000256" key="2">
    <source>
        <dbReference type="ARBA" id="ARBA00009948"/>
    </source>
</evidence>
<dbReference type="RefSeq" id="WP_154478242.1">
    <property type="nucleotide sequence ID" value="NZ_VULY01000018.1"/>
</dbReference>
<dbReference type="PIRSF" id="PIRSF000505">
    <property type="entry name" value="EPSPS"/>
    <property type="match status" value="1"/>
</dbReference>
<evidence type="ECO:0000256" key="6">
    <source>
        <dbReference type="ARBA" id="ARBA00023141"/>
    </source>
</evidence>
<dbReference type="NCBIfam" id="TIGR01356">
    <property type="entry name" value="aroA"/>
    <property type="match status" value="1"/>
</dbReference>
<feature type="binding site" evidence="8">
    <location>
        <position position="170"/>
    </location>
    <ligand>
        <name>3-phosphoshikimate</name>
        <dbReference type="ChEBI" id="CHEBI:145989"/>
    </ligand>
</feature>
<dbReference type="EC" id="2.5.1.19" evidence="8"/>
<keyword evidence="11" id="KW-1185">Reference proteome</keyword>
<keyword evidence="3 8" id="KW-0963">Cytoplasm</keyword>
<name>A0A6N7V1R7_9FIRM</name>
<dbReference type="PROSITE" id="PS00104">
    <property type="entry name" value="EPSP_SYNTHASE_1"/>
    <property type="match status" value="1"/>
</dbReference>
<accession>A0A6N7V1R7</accession>
<comment type="function">
    <text evidence="8">Catalyzes the transfer of the enolpyruvyl moiety of phosphoenolpyruvate (PEP) to the 5-hydroxyl of shikimate-3-phosphate (S3P) to produce enolpyruvyl shikimate-3-phosphate and inorganic phosphate.</text>
</comment>
<evidence type="ECO:0000313" key="11">
    <source>
        <dbReference type="Proteomes" id="UP000434409"/>
    </source>
</evidence>
<dbReference type="CDD" id="cd01556">
    <property type="entry name" value="EPSP_synthase"/>
    <property type="match status" value="1"/>
</dbReference>
<feature type="binding site" evidence="8">
    <location>
        <position position="22"/>
    </location>
    <ligand>
        <name>3-phosphoshikimate</name>
        <dbReference type="ChEBI" id="CHEBI:145989"/>
    </ligand>
</feature>
<keyword evidence="6 8" id="KW-0057">Aromatic amino acid biosynthesis</keyword>
<dbReference type="GO" id="GO:0005737">
    <property type="term" value="C:cytoplasm"/>
    <property type="evidence" value="ECO:0007669"/>
    <property type="project" value="UniProtKB-SubCell"/>
</dbReference>
<dbReference type="PANTHER" id="PTHR21090:SF5">
    <property type="entry name" value="PENTAFUNCTIONAL AROM POLYPEPTIDE"/>
    <property type="match status" value="1"/>
</dbReference>
<comment type="caution">
    <text evidence="8">Lacks conserved residue(s) required for the propagation of feature annotation.</text>
</comment>